<accession>A0A1G7D851</accession>
<dbReference type="EMBL" id="FNBD01000001">
    <property type="protein sequence ID" value="SDE47170.1"/>
    <property type="molecule type" value="Genomic_DNA"/>
</dbReference>
<organism evidence="2 3">
    <name type="scientific">Cellulophaga baltica</name>
    <dbReference type="NCBI Taxonomy" id="76594"/>
    <lineage>
        <taxon>Bacteria</taxon>
        <taxon>Pseudomonadati</taxon>
        <taxon>Bacteroidota</taxon>
        <taxon>Flavobacteriia</taxon>
        <taxon>Flavobacteriales</taxon>
        <taxon>Flavobacteriaceae</taxon>
        <taxon>Cellulophaga</taxon>
    </lineage>
</organism>
<proteinExistence type="predicted"/>
<dbReference type="Proteomes" id="UP000182114">
    <property type="component" value="Unassembled WGS sequence"/>
</dbReference>
<reference evidence="3" key="1">
    <citation type="submission" date="2016-10" db="EMBL/GenBank/DDBJ databases">
        <authorList>
            <person name="Varghese N."/>
            <person name="Submissions S."/>
        </authorList>
    </citation>
    <scope>NUCLEOTIDE SEQUENCE [LARGE SCALE GENOMIC DNA]</scope>
    <source>
        <strain evidence="3">DSM 24729</strain>
    </source>
</reference>
<dbReference type="AlphaFoldDB" id="A0A1G7D851"/>
<keyword evidence="3" id="KW-1185">Reference proteome</keyword>
<keyword evidence="1" id="KW-0175">Coiled coil</keyword>
<evidence type="ECO:0000256" key="1">
    <source>
        <dbReference type="SAM" id="Coils"/>
    </source>
</evidence>
<sequence length="473" mass="54999">MKNTENKHFRIKPFLIFLCLLAQVLIPLYSVNAQVNLAQETLFYIKLIETGEKLNGIYGKVEDVKSKTSFFRDAAYKAKNKQPINTLSGTQISTQAEMLINQIVAYADSYDLPEFESIPTVSAPVDGSKQAASQLLTSLTEASVFYKTKLKEYESKQQEVIILLMKLRELKRENTRAAKILEEVIRSGGLAIVRQALFNDWYNFNIIFSKRIGEAISELNLRKKRWESTLKQREAEYQRFKSNTLLGLQLEKRSIQETFDEAEKQSKAYDEKIAELEDQIRKLDLLKDLLRTVESDINYYQQQIKGLESTNNSYRRSLNSLRDKKDYIQSKRYELNYGRCNNGVCSYGKCPNNHSYENCCGSNTSSNCAHPSQGIKFRNKRSSDRRKVEKQISSYESRISNNNARINTNRNTLSTLNVKRQQIVEQLEELPRLQQELKDKQDKRAEFMARLDIYYAFELMFTNNRNINLINNL</sequence>
<gene>
    <name evidence="2" type="ORF">SAMN04487992_101378</name>
</gene>
<feature type="coiled-coil region" evidence="1">
    <location>
        <begin position="216"/>
        <end position="324"/>
    </location>
</feature>
<protein>
    <submittedName>
        <fullName evidence="2">Uncharacterized protein</fullName>
    </submittedName>
</protein>
<evidence type="ECO:0000313" key="2">
    <source>
        <dbReference type="EMBL" id="SDE47170.1"/>
    </source>
</evidence>
<feature type="coiled-coil region" evidence="1">
    <location>
        <begin position="385"/>
        <end position="450"/>
    </location>
</feature>
<name>A0A1G7D851_9FLAO</name>
<feature type="coiled-coil region" evidence="1">
    <location>
        <begin position="153"/>
        <end position="187"/>
    </location>
</feature>
<dbReference type="RefSeq" id="WP_074537220.1">
    <property type="nucleotide sequence ID" value="NZ_FNBD01000001.1"/>
</dbReference>
<evidence type="ECO:0000313" key="3">
    <source>
        <dbReference type="Proteomes" id="UP000182114"/>
    </source>
</evidence>